<feature type="compositionally biased region" description="Basic and acidic residues" evidence="2">
    <location>
        <begin position="1"/>
        <end position="15"/>
    </location>
</feature>
<sequence length="152" mass="17322">MADSNRRRADRHHEQSAGSGRPPPLERQPLYERIYAVVRLIPRGQVATYGQIAEIVGGCTARMVGYAMAAAPDNVPWQRVVNAQGKISPRANHWGAELQRQRLIEEGIEFDAERRMDLARVRWSGPPREWLLEHGYPLEARDLPPDHPPGWF</sequence>
<proteinExistence type="predicted"/>
<evidence type="ECO:0000256" key="1">
    <source>
        <dbReference type="ARBA" id="ARBA00022763"/>
    </source>
</evidence>
<evidence type="ECO:0000313" key="4">
    <source>
        <dbReference type="EMBL" id="HDX33661.1"/>
    </source>
</evidence>
<dbReference type="EMBL" id="DSMG01000198">
    <property type="protein sequence ID" value="HDX33661.1"/>
    <property type="molecule type" value="Genomic_DNA"/>
</dbReference>
<reference evidence="4" key="1">
    <citation type="journal article" date="2020" name="mSystems">
        <title>Genome- and Community-Level Interaction Insights into Carbon Utilization and Element Cycling Functions of Hydrothermarchaeota in Hydrothermal Sediment.</title>
        <authorList>
            <person name="Zhou Z."/>
            <person name="Liu Y."/>
            <person name="Xu W."/>
            <person name="Pan J."/>
            <person name="Luo Z.H."/>
            <person name="Li M."/>
        </authorList>
    </citation>
    <scope>NUCLEOTIDE SEQUENCE [LARGE SCALE GENOMIC DNA]</scope>
    <source>
        <strain evidence="4">SpSt-289</strain>
    </source>
</reference>
<evidence type="ECO:0000259" key="3">
    <source>
        <dbReference type="Pfam" id="PF01035"/>
    </source>
</evidence>
<dbReference type="PANTHER" id="PTHR42942:SF1">
    <property type="entry name" value="ALKYLTRANSFERASE-LIKE PROTEIN 1"/>
    <property type="match status" value="1"/>
</dbReference>
<dbReference type="PANTHER" id="PTHR42942">
    <property type="entry name" value="6-O-METHYLGUANINE DNA METHYLTRANSFERASE"/>
    <property type="match status" value="1"/>
</dbReference>
<keyword evidence="4" id="KW-0489">Methyltransferase</keyword>
<organism evidence="4">
    <name type="scientific">Caldilinea aerophila</name>
    <dbReference type="NCBI Taxonomy" id="133453"/>
    <lineage>
        <taxon>Bacteria</taxon>
        <taxon>Bacillati</taxon>
        <taxon>Chloroflexota</taxon>
        <taxon>Caldilineae</taxon>
        <taxon>Caldilineales</taxon>
        <taxon>Caldilineaceae</taxon>
        <taxon>Caldilinea</taxon>
    </lineage>
</organism>
<feature type="region of interest" description="Disordered" evidence="2">
    <location>
        <begin position="1"/>
        <end position="26"/>
    </location>
</feature>
<dbReference type="Gene3D" id="1.10.10.10">
    <property type="entry name" value="Winged helix-like DNA-binding domain superfamily/Winged helix DNA-binding domain"/>
    <property type="match status" value="1"/>
</dbReference>
<dbReference type="InterPro" id="IPR014048">
    <property type="entry name" value="MethylDNA_cys_MeTrfase_DNA-bd"/>
</dbReference>
<dbReference type="InterPro" id="IPR036388">
    <property type="entry name" value="WH-like_DNA-bd_sf"/>
</dbReference>
<dbReference type="InterPro" id="IPR052520">
    <property type="entry name" value="ATL_DNA_repair"/>
</dbReference>
<dbReference type="GO" id="GO:0032259">
    <property type="term" value="P:methylation"/>
    <property type="evidence" value="ECO:0007669"/>
    <property type="project" value="UniProtKB-KW"/>
</dbReference>
<comment type="caution">
    <text evidence="4">The sequence shown here is derived from an EMBL/GenBank/DDBJ whole genome shotgun (WGS) entry which is preliminary data.</text>
</comment>
<protein>
    <submittedName>
        <fullName evidence="4">6-O-methylguanine DNA methyltransferase</fullName>
    </submittedName>
</protein>
<keyword evidence="1" id="KW-0227">DNA damage</keyword>
<feature type="domain" description="Methylated-DNA-[protein]-cysteine S-methyltransferase DNA binding" evidence="3">
    <location>
        <begin position="30"/>
        <end position="108"/>
    </location>
</feature>
<keyword evidence="4" id="KW-0808">Transferase</keyword>
<evidence type="ECO:0000256" key="2">
    <source>
        <dbReference type="SAM" id="MobiDB-lite"/>
    </source>
</evidence>
<gene>
    <name evidence="4" type="ORF">ENQ20_19585</name>
</gene>
<dbReference type="GO" id="GO:0006281">
    <property type="term" value="P:DNA repair"/>
    <property type="evidence" value="ECO:0007669"/>
    <property type="project" value="InterPro"/>
</dbReference>
<accession>A0A7C1JKE7</accession>
<dbReference type="AlphaFoldDB" id="A0A7C1JKE7"/>
<dbReference type="GO" id="GO:0008168">
    <property type="term" value="F:methyltransferase activity"/>
    <property type="evidence" value="ECO:0007669"/>
    <property type="project" value="UniProtKB-KW"/>
</dbReference>
<dbReference type="Pfam" id="PF01035">
    <property type="entry name" value="DNA_binding_1"/>
    <property type="match status" value="1"/>
</dbReference>
<dbReference type="CDD" id="cd06445">
    <property type="entry name" value="ATase"/>
    <property type="match status" value="1"/>
</dbReference>
<name>A0A7C1JKE7_9CHLR</name>
<dbReference type="InterPro" id="IPR036217">
    <property type="entry name" value="MethylDNA_cys_MeTrfase_DNAb"/>
</dbReference>
<dbReference type="SUPFAM" id="SSF46767">
    <property type="entry name" value="Methylated DNA-protein cysteine methyltransferase, C-terminal domain"/>
    <property type="match status" value="1"/>
</dbReference>